<comment type="subcellular location">
    <subcellularLocation>
        <location evidence="1">Cell membrane</location>
        <topology evidence="1">Multi-pass membrane protein</topology>
    </subcellularLocation>
</comment>
<evidence type="ECO:0000256" key="9">
    <source>
        <dbReference type="ARBA" id="ARBA00061532"/>
    </source>
</evidence>
<dbReference type="AlphaFoldDB" id="A0A917H5B9"/>
<feature type="transmembrane region" description="Helical" evidence="10">
    <location>
        <begin position="429"/>
        <end position="450"/>
    </location>
</feature>
<evidence type="ECO:0000256" key="8">
    <source>
        <dbReference type="ARBA" id="ARBA00060041"/>
    </source>
</evidence>
<dbReference type="PRINTS" id="PR01806">
    <property type="entry name" value="VIRFACTRMVIN"/>
</dbReference>
<keyword evidence="4" id="KW-0133">Cell shape</keyword>
<feature type="transmembrane region" description="Helical" evidence="10">
    <location>
        <begin position="404"/>
        <end position="423"/>
    </location>
</feature>
<feature type="transmembrane region" description="Helical" evidence="10">
    <location>
        <begin position="77"/>
        <end position="98"/>
    </location>
</feature>
<feature type="transmembrane region" description="Helical" evidence="10">
    <location>
        <begin position="329"/>
        <end position="351"/>
    </location>
</feature>
<evidence type="ECO:0000256" key="6">
    <source>
        <dbReference type="ARBA" id="ARBA00022989"/>
    </source>
</evidence>
<evidence type="ECO:0000256" key="7">
    <source>
        <dbReference type="ARBA" id="ARBA00023136"/>
    </source>
</evidence>
<dbReference type="GO" id="GO:0005886">
    <property type="term" value="C:plasma membrane"/>
    <property type="evidence" value="ECO:0007669"/>
    <property type="project" value="UniProtKB-SubCell"/>
</dbReference>
<feature type="transmembrane region" description="Helical" evidence="10">
    <location>
        <begin position="500"/>
        <end position="522"/>
    </location>
</feature>
<evidence type="ECO:0000256" key="4">
    <source>
        <dbReference type="ARBA" id="ARBA00022960"/>
    </source>
</evidence>
<comment type="caution">
    <text evidence="11">The sequence shown here is derived from an EMBL/GenBank/DDBJ whole genome shotgun (WGS) entry which is preliminary data.</text>
</comment>
<dbReference type="Pfam" id="PF03023">
    <property type="entry name" value="MurJ"/>
    <property type="match status" value="1"/>
</dbReference>
<accession>A0A917H5B9</accession>
<feature type="transmembrane region" description="Helical" evidence="10">
    <location>
        <begin position="110"/>
        <end position="137"/>
    </location>
</feature>
<feature type="transmembrane region" description="Helical" evidence="10">
    <location>
        <begin position="157"/>
        <end position="177"/>
    </location>
</feature>
<dbReference type="GO" id="GO:0015648">
    <property type="term" value="F:lipid-linked peptidoglycan transporter activity"/>
    <property type="evidence" value="ECO:0007669"/>
    <property type="project" value="TreeGrafter"/>
</dbReference>
<organism evidence="11 12">
    <name type="scientific">Edaphobacter dinghuensis</name>
    <dbReference type="NCBI Taxonomy" id="1560005"/>
    <lineage>
        <taxon>Bacteria</taxon>
        <taxon>Pseudomonadati</taxon>
        <taxon>Acidobacteriota</taxon>
        <taxon>Terriglobia</taxon>
        <taxon>Terriglobales</taxon>
        <taxon>Acidobacteriaceae</taxon>
        <taxon>Edaphobacter</taxon>
    </lineage>
</organism>
<reference evidence="11" key="1">
    <citation type="journal article" date="2014" name="Int. J. Syst. Evol. Microbiol.">
        <title>Complete genome sequence of Corynebacterium casei LMG S-19264T (=DSM 44701T), isolated from a smear-ripened cheese.</title>
        <authorList>
            <consortium name="US DOE Joint Genome Institute (JGI-PGF)"/>
            <person name="Walter F."/>
            <person name="Albersmeier A."/>
            <person name="Kalinowski J."/>
            <person name="Ruckert C."/>
        </authorList>
    </citation>
    <scope>NUCLEOTIDE SEQUENCE</scope>
    <source>
        <strain evidence="11">CGMCC 1.12997</strain>
    </source>
</reference>
<keyword evidence="5" id="KW-0573">Peptidoglycan synthesis</keyword>
<evidence type="ECO:0000313" key="12">
    <source>
        <dbReference type="Proteomes" id="UP000647241"/>
    </source>
</evidence>
<keyword evidence="12" id="KW-1185">Reference proteome</keyword>
<keyword evidence="2" id="KW-1003">Cell membrane</keyword>
<dbReference type="CDD" id="cd13123">
    <property type="entry name" value="MATE_MurJ_like"/>
    <property type="match status" value="1"/>
</dbReference>
<protein>
    <submittedName>
        <fullName evidence="11">Lipid II flippase MurJ</fullName>
    </submittedName>
</protein>
<dbReference type="GO" id="GO:0009252">
    <property type="term" value="P:peptidoglycan biosynthetic process"/>
    <property type="evidence" value="ECO:0007669"/>
    <property type="project" value="UniProtKB-KW"/>
</dbReference>
<dbReference type="PANTHER" id="PTHR47019">
    <property type="entry name" value="LIPID II FLIPPASE MURJ"/>
    <property type="match status" value="1"/>
</dbReference>
<reference evidence="11" key="2">
    <citation type="submission" date="2020-09" db="EMBL/GenBank/DDBJ databases">
        <authorList>
            <person name="Sun Q."/>
            <person name="Zhou Y."/>
        </authorList>
    </citation>
    <scope>NUCLEOTIDE SEQUENCE</scope>
    <source>
        <strain evidence="11">CGMCC 1.12997</strain>
    </source>
</reference>
<feature type="transmembrane region" description="Helical" evidence="10">
    <location>
        <begin position="212"/>
        <end position="231"/>
    </location>
</feature>
<keyword evidence="6 10" id="KW-1133">Transmembrane helix</keyword>
<proteinExistence type="inferred from homology"/>
<evidence type="ECO:0000256" key="5">
    <source>
        <dbReference type="ARBA" id="ARBA00022984"/>
    </source>
</evidence>
<dbReference type="EMBL" id="BMGT01000001">
    <property type="protein sequence ID" value="GGG68161.1"/>
    <property type="molecule type" value="Genomic_DNA"/>
</dbReference>
<feature type="transmembrane region" description="Helical" evidence="10">
    <location>
        <begin position="296"/>
        <end position="317"/>
    </location>
</feature>
<keyword evidence="3 10" id="KW-0812">Transmembrane</keyword>
<dbReference type="InterPro" id="IPR051050">
    <property type="entry name" value="Lipid_II_flippase_MurJ/MviN"/>
</dbReference>
<evidence type="ECO:0000256" key="10">
    <source>
        <dbReference type="SAM" id="Phobius"/>
    </source>
</evidence>
<name>A0A917H5B9_9BACT</name>
<evidence type="ECO:0000313" key="11">
    <source>
        <dbReference type="EMBL" id="GGG68161.1"/>
    </source>
</evidence>
<evidence type="ECO:0000256" key="3">
    <source>
        <dbReference type="ARBA" id="ARBA00022692"/>
    </source>
</evidence>
<dbReference type="GO" id="GO:0008360">
    <property type="term" value="P:regulation of cell shape"/>
    <property type="evidence" value="ECO:0007669"/>
    <property type="project" value="UniProtKB-KW"/>
</dbReference>
<sequence>MKTVTATDNPIPPVPAKRFGWLRPSHKHSAVSATVLLSVFALLSRIIGLVRDKYIAYTFGAGPGTDAYNVAFQLPDLINYLLIGGAASISFVTILSRYREANQHEEGDRALSVILTTMLLVLGGAILLAEFFVPLYTHLYFPNSPSEAVLCTFMTRILLPGQLFFFAGGVLAAVALVRKQFTYQAVSPLIYTLGIIFGGVVLSHSIGIPSLAWGALAGAFAGPFLVNAYAARRAGVHYRPLLDFSNPGLRSWVRMSLPLMLGVTVVFMDNIILTWFAKHSAGDITRLMYAKRLFTAPMAIIGQAAGAASLPFFASLYSRKLFGDYASAVNRAVTRILSVAILLSAAMFALARPAVDLVLRGGSFNRADAELTALYFAIFTISLALWASQAIYSRAFFAAGETFVPMRAGTIITVISIPCYWLLHQRFGVIGLAWASNLAILVHTVTLAVLLHRRRMVSLAGLDRLELGRALLAAVASLAGITLLLHALPHSHIQTYLGDLIALLVGGVLWAVLCYGVLYLTGSTLPSQLRSRRA</sequence>
<comment type="function">
    <text evidence="8">Involved in peptidoglycan biosynthesis. Transports lipid-linked peptidoglycan precursors from the inner to the outer leaflet of the cytoplasmic membrane.</text>
</comment>
<feature type="transmembrane region" description="Helical" evidence="10">
    <location>
        <begin position="371"/>
        <end position="392"/>
    </location>
</feature>
<feature type="transmembrane region" description="Helical" evidence="10">
    <location>
        <begin position="189"/>
        <end position="206"/>
    </location>
</feature>
<dbReference type="Proteomes" id="UP000647241">
    <property type="component" value="Unassembled WGS sequence"/>
</dbReference>
<evidence type="ECO:0000256" key="1">
    <source>
        <dbReference type="ARBA" id="ARBA00004651"/>
    </source>
</evidence>
<gene>
    <name evidence="11" type="primary">mviN-1</name>
    <name evidence="11" type="ORF">GCM10011585_07640</name>
</gene>
<dbReference type="PANTHER" id="PTHR47019:SF1">
    <property type="entry name" value="LIPID II FLIPPASE MURJ"/>
    <property type="match status" value="1"/>
</dbReference>
<dbReference type="GO" id="GO:0034204">
    <property type="term" value="P:lipid translocation"/>
    <property type="evidence" value="ECO:0007669"/>
    <property type="project" value="TreeGrafter"/>
</dbReference>
<evidence type="ECO:0000256" key="2">
    <source>
        <dbReference type="ARBA" id="ARBA00022475"/>
    </source>
</evidence>
<feature type="transmembrane region" description="Helical" evidence="10">
    <location>
        <begin position="30"/>
        <end position="50"/>
    </location>
</feature>
<feature type="transmembrane region" description="Helical" evidence="10">
    <location>
        <begin position="470"/>
        <end position="488"/>
    </location>
</feature>
<feature type="transmembrane region" description="Helical" evidence="10">
    <location>
        <begin position="252"/>
        <end position="276"/>
    </location>
</feature>
<dbReference type="InterPro" id="IPR004268">
    <property type="entry name" value="MurJ"/>
</dbReference>
<comment type="similarity">
    <text evidence="9">Belongs to the MurJ/MviN family.</text>
</comment>
<keyword evidence="7 10" id="KW-0472">Membrane</keyword>